<evidence type="ECO:0000313" key="1">
    <source>
        <dbReference type="EMBL" id="PBK91260.1"/>
    </source>
</evidence>
<dbReference type="InParanoid" id="A0A2H3DAX8"/>
<name>A0A2H3DAX8_ARMGA</name>
<dbReference type="AlphaFoldDB" id="A0A2H3DAX8"/>
<organism evidence="1 2">
    <name type="scientific">Armillaria gallica</name>
    <name type="common">Bulbous honey fungus</name>
    <name type="synonym">Armillaria bulbosa</name>
    <dbReference type="NCBI Taxonomy" id="47427"/>
    <lineage>
        <taxon>Eukaryota</taxon>
        <taxon>Fungi</taxon>
        <taxon>Dikarya</taxon>
        <taxon>Basidiomycota</taxon>
        <taxon>Agaricomycotina</taxon>
        <taxon>Agaricomycetes</taxon>
        <taxon>Agaricomycetidae</taxon>
        <taxon>Agaricales</taxon>
        <taxon>Marasmiineae</taxon>
        <taxon>Physalacriaceae</taxon>
        <taxon>Armillaria</taxon>
    </lineage>
</organism>
<proteinExistence type="predicted"/>
<dbReference type="EMBL" id="KZ293662">
    <property type="protein sequence ID" value="PBK91260.1"/>
    <property type="molecule type" value="Genomic_DNA"/>
</dbReference>
<reference evidence="2" key="1">
    <citation type="journal article" date="2017" name="Nat. Ecol. Evol.">
        <title>Genome expansion and lineage-specific genetic innovations in the forest pathogenic fungi Armillaria.</title>
        <authorList>
            <person name="Sipos G."/>
            <person name="Prasanna A.N."/>
            <person name="Walter M.C."/>
            <person name="O'Connor E."/>
            <person name="Balint B."/>
            <person name="Krizsan K."/>
            <person name="Kiss B."/>
            <person name="Hess J."/>
            <person name="Varga T."/>
            <person name="Slot J."/>
            <person name="Riley R."/>
            <person name="Boka B."/>
            <person name="Rigling D."/>
            <person name="Barry K."/>
            <person name="Lee J."/>
            <person name="Mihaltcheva S."/>
            <person name="LaButti K."/>
            <person name="Lipzen A."/>
            <person name="Waldron R."/>
            <person name="Moloney N.M."/>
            <person name="Sperisen C."/>
            <person name="Kredics L."/>
            <person name="Vagvoelgyi C."/>
            <person name="Patrignani A."/>
            <person name="Fitzpatrick D."/>
            <person name="Nagy I."/>
            <person name="Doyle S."/>
            <person name="Anderson J.B."/>
            <person name="Grigoriev I.V."/>
            <person name="Gueldener U."/>
            <person name="Muensterkoetter M."/>
            <person name="Nagy L.G."/>
        </authorList>
    </citation>
    <scope>NUCLEOTIDE SEQUENCE [LARGE SCALE GENOMIC DNA]</scope>
    <source>
        <strain evidence="2">Ar21-2</strain>
    </source>
</reference>
<sequence>MTEFSRACLQGRLGLGIYRNGPINDAYLGRVSKEERWSKSSRRCSGLSCIENEIFAVIQTRFLCPCGYGAFHRRCLRVVQAQAGWYGFGAQHEYGFSNSFFSDPRDSSKPGFEHGVTTTFGDSAPNGFCFRFGATDLPLNERPRYAGSECISSVWSHSMVNELRRGEEKLPLLRPFAAFR</sequence>
<dbReference type="Proteomes" id="UP000217790">
    <property type="component" value="Unassembled WGS sequence"/>
</dbReference>
<gene>
    <name evidence="1" type="ORF">ARMGADRAFT_1031929</name>
</gene>
<keyword evidence="2" id="KW-1185">Reference proteome</keyword>
<evidence type="ECO:0000313" key="2">
    <source>
        <dbReference type="Proteomes" id="UP000217790"/>
    </source>
</evidence>
<protein>
    <submittedName>
        <fullName evidence="1">Uncharacterized protein</fullName>
    </submittedName>
</protein>
<accession>A0A2H3DAX8</accession>